<dbReference type="Pfam" id="PF01323">
    <property type="entry name" value="DSBA"/>
    <property type="match status" value="1"/>
</dbReference>
<proteinExistence type="predicted"/>
<name>M2SPL3_COCSN</name>
<dbReference type="HOGENOM" id="CLU_069253_0_0_1"/>
<protein>
    <recommendedName>
        <fullName evidence="1">DSBA-like thioredoxin domain-containing protein</fullName>
    </recommendedName>
</protein>
<reference evidence="3" key="2">
    <citation type="journal article" date="2013" name="PLoS Genet.">
        <title>Comparative genome structure, secondary metabolite, and effector coding capacity across Cochliobolus pathogens.</title>
        <authorList>
            <person name="Condon B.J."/>
            <person name="Leng Y."/>
            <person name="Wu D."/>
            <person name="Bushley K.E."/>
            <person name="Ohm R.A."/>
            <person name="Otillar R."/>
            <person name="Martin J."/>
            <person name="Schackwitz W."/>
            <person name="Grimwood J."/>
            <person name="MohdZainudin N."/>
            <person name="Xue C."/>
            <person name="Wang R."/>
            <person name="Manning V.A."/>
            <person name="Dhillon B."/>
            <person name="Tu Z.J."/>
            <person name="Steffenson B.J."/>
            <person name="Salamov A."/>
            <person name="Sun H."/>
            <person name="Lowry S."/>
            <person name="LaButti K."/>
            <person name="Han J."/>
            <person name="Copeland A."/>
            <person name="Lindquist E."/>
            <person name="Barry K."/>
            <person name="Schmutz J."/>
            <person name="Baker S.E."/>
            <person name="Ciuffetti L.M."/>
            <person name="Grigoriev I.V."/>
            <person name="Zhong S."/>
            <person name="Turgeon B.G."/>
        </authorList>
    </citation>
    <scope>NUCLEOTIDE SEQUENCE [LARGE SCALE GENOMIC DNA]</scope>
    <source>
        <strain evidence="3">ND90Pr / ATCC 201652</strain>
    </source>
</reference>
<dbReference type="RefSeq" id="XP_007705266.1">
    <property type="nucleotide sequence ID" value="XM_007707076.1"/>
</dbReference>
<dbReference type="EMBL" id="KB445654">
    <property type="protein sequence ID" value="EMD59071.1"/>
    <property type="molecule type" value="Genomic_DNA"/>
</dbReference>
<feature type="domain" description="DSBA-like thioredoxin" evidence="1">
    <location>
        <begin position="6"/>
        <end position="218"/>
    </location>
</feature>
<dbReference type="Proteomes" id="UP000016934">
    <property type="component" value="Unassembled WGS sequence"/>
</dbReference>
<dbReference type="GO" id="GO:0016491">
    <property type="term" value="F:oxidoreductase activity"/>
    <property type="evidence" value="ECO:0007669"/>
    <property type="project" value="InterPro"/>
</dbReference>
<evidence type="ECO:0000313" key="2">
    <source>
        <dbReference type="EMBL" id="EMD59071.1"/>
    </source>
</evidence>
<keyword evidence="3" id="KW-1185">Reference proteome</keyword>
<dbReference type="Gene3D" id="3.40.30.10">
    <property type="entry name" value="Glutaredoxin"/>
    <property type="match status" value="1"/>
</dbReference>
<dbReference type="OMA" id="DKYEWYK"/>
<evidence type="ECO:0000313" key="3">
    <source>
        <dbReference type="Proteomes" id="UP000016934"/>
    </source>
</evidence>
<sequence>MPYESTIIFTLDTICPWTYIAFVRLNEALDAYRSANPDSPTKFTLKLAPYQLYPDFYEDGIDKYEWYKEKKYNGSDERMKAYAYYMGLSGKGEGIKFDFEGGSISNTLHAHRILYWLQNTKGPDAATKAALSLYSQYFEHRADPAGRETLEKVCIAAGLGEDEVKKVVGNQEEGLREVKAAIREQAGNGVDSVPYVVFEGKKRDFTHIGAKSVKEYVKVLVQVEKECA</sequence>
<dbReference type="PANTHER" id="PTHR13887:SF52">
    <property type="entry name" value="DSBA-LIKE THIOREDOXIN DOMAIN-CONTAINING PROTEIN"/>
    <property type="match status" value="1"/>
</dbReference>
<dbReference type="PANTHER" id="PTHR13887">
    <property type="entry name" value="GLUTATHIONE S-TRANSFERASE KAPPA"/>
    <property type="match status" value="1"/>
</dbReference>
<reference evidence="2 3" key="1">
    <citation type="journal article" date="2012" name="PLoS Pathog.">
        <title>Diverse lifestyles and strategies of plant pathogenesis encoded in the genomes of eighteen Dothideomycetes fungi.</title>
        <authorList>
            <person name="Ohm R.A."/>
            <person name="Feau N."/>
            <person name="Henrissat B."/>
            <person name="Schoch C.L."/>
            <person name="Horwitz B.A."/>
            <person name="Barry K.W."/>
            <person name="Condon B.J."/>
            <person name="Copeland A.C."/>
            <person name="Dhillon B."/>
            <person name="Glaser F."/>
            <person name="Hesse C.N."/>
            <person name="Kosti I."/>
            <person name="LaButti K."/>
            <person name="Lindquist E.A."/>
            <person name="Lucas S."/>
            <person name="Salamov A.A."/>
            <person name="Bradshaw R.E."/>
            <person name="Ciuffetti L."/>
            <person name="Hamelin R.C."/>
            <person name="Kema G.H.J."/>
            <person name="Lawrence C."/>
            <person name="Scott J.A."/>
            <person name="Spatafora J.W."/>
            <person name="Turgeon B.G."/>
            <person name="de Wit P.J.G.M."/>
            <person name="Zhong S."/>
            <person name="Goodwin S.B."/>
            <person name="Grigoriev I.V."/>
        </authorList>
    </citation>
    <scope>NUCLEOTIDE SEQUENCE [LARGE SCALE GENOMIC DNA]</scope>
    <source>
        <strain evidence="3">ND90Pr / ATCC 201652</strain>
    </source>
</reference>
<dbReference type="AlphaFoldDB" id="M2SPL3"/>
<accession>M2SPL3</accession>
<dbReference type="InterPro" id="IPR001853">
    <property type="entry name" value="DSBA-like_thioredoxin_dom"/>
</dbReference>
<dbReference type="OrthoDB" id="1930760at2759"/>
<gene>
    <name evidence="2" type="ORF">COCSADRAFT_41618</name>
</gene>
<dbReference type="eggNOG" id="ENOG502SHVE">
    <property type="taxonomic scope" value="Eukaryota"/>
</dbReference>
<dbReference type="KEGG" id="bsc:COCSADRAFT_41618"/>
<dbReference type="SUPFAM" id="SSF52833">
    <property type="entry name" value="Thioredoxin-like"/>
    <property type="match status" value="1"/>
</dbReference>
<evidence type="ECO:0000259" key="1">
    <source>
        <dbReference type="Pfam" id="PF01323"/>
    </source>
</evidence>
<dbReference type="GeneID" id="19140027"/>
<organism evidence="2 3">
    <name type="scientific">Cochliobolus sativus (strain ND90Pr / ATCC 201652)</name>
    <name type="common">Common root rot and spot blotch fungus</name>
    <name type="synonym">Bipolaris sorokiniana</name>
    <dbReference type="NCBI Taxonomy" id="665912"/>
    <lineage>
        <taxon>Eukaryota</taxon>
        <taxon>Fungi</taxon>
        <taxon>Dikarya</taxon>
        <taxon>Ascomycota</taxon>
        <taxon>Pezizomycotina</taxon>
        <taxon>Dothideomycetes</taxon>
        <taxon>Pleosporomycetidae</taxon>
        <taxon>Pleosporales</taxon>
        <taxon>Pleosporineae</taxon>
        <taxon>Pleosporaceae</taxon>
        <taxon>Bipolaris</taxon>
    </lineage>
</organism>
<dbReference type="InterPro" id="IPR036249">
    <property type="entry name" value="Thioredoxin-like_sf"/>
</dbReference>